<feature type="compositionally biased region" description="Basic and acidic residues" evidence="5">
    <location>
        <begin position="1"/>
        <end position="10"/>
    </location>
</feature>
<dbReference type="SUPFAM" id="SSF52540">
    <property type="entry name" value="P-loop containing nucleoside triphosphate hydrolases"/>
    <property type="match status" value="1"/>
</dbReference>
<dbReference type="Gene3D" id="3.80.10.10">
    <property type="entry name" value="Ribonuclease Inhibitor"/>
    <property type="match status" value="1"/>
</dbReference>
<dbReference type="SUPFAM" id="SSF52047">
    <property type="entry name" value="RNI-like"/>
    <property type="match status" value="1"/>
</dbReference>
<name>R7TCH8_CAPTE</name>
<dbReference type="InterPro" id="IPR029030">
    <property type="entry name" value="Caspase-like_dom_sf"/>
</dbReference>
<evidence type="ECO:0000259" key="7">
    <source>
        <dbReference type="PROSITE" id="PS50208"/>
    </source>
</evidence>
<proteinExistence type="inferred from homology"/>
<dbReference type="AlphaFoldDB" id="R7TCH8"/>
<dbReference type="GO" id="GO:0006508">
    <property type="term" value="P:proteolysis"/>
    <property type="evidence" value="ECO:0007669"/>
    <property type="project" value="InterPro"/>
</dbReference>
<keyword evidence="11" id="KW-1185">Reference proteome</keyword>
<dbReference type="OrthoDB" id="10004338at2759"/>
<evidence type="ECO:0000313" key="10">
    <source>
        <dbReference type="EnsemblMetazoa" id="CapteP189875"/>
    </source>
</evidence>
<evidence type="ECO:0000313" key="11">
    <source>
        <dbReference type="Proteomes" id="UP000014760"/>
    </source>
</evidence>
<reference evidence="10" key="3">
    <citation type="submission" date="2015-06" db="UniProtKB">
        <authorList>
            <consortium name="EnsemblMetazoa"/>
        </authorList>
    </citation>
    <scope>IDENTIFICATION</scope>
</reference>
<dbReference type="InterPro" id="IPR007111">
    <property type="entry name" value="NACHT_NTPase"/>
</dbReference>
<dbReference type="EMBL" id="KB311483">
    <property type="protein sequence ID" value="ELT89197.1"/>
    <property type="molecule type" value="Genomic_DNA"/>
</dbReference>
<dbReference type="Gene3D" id="3.40.50.300">
    <property type="entry name" value="P-loop containing nucleotide triphosphate hydrolases"/>
    <property type="match status" value="1"/>
</dbReference>
<dbReference type="EnsemblMetazoa" id="CapteT189875">
    <property type="protein sequence ID" value="CapteP189875"/>
    <property type="gene ID" value="CapteG189875"/>
</dbReference>
<dbReference type="SMART" id="SM00115">
    <property type="entry name" value="CASc"/>
    <property type="match status" value="1"/>
</dbReference>
<keyword evidence="3" id="KW-0067">ATP-binding</keyword>
<dbReference type="GO" id="GO:0005524">
    <property type="term" value="F:ATP binding"/>
    <property type="evidence" value="ECO:0007669"/>
    <property type="project" value="UniProtKB-KW"/>
</dbReference>
<feature type="domain" description="Caspase family p20" evidence="7">
    <location>
        <begin position="75"/>
        <end position="200"/>
    </location>
</feature>
<dbReference type="PANTHER" id="PTHR46844">
    <property type="entry name" value="SLR5058 PROTEIN"/>
    <property type="match status" value="1"/>
</dbReference>
<dbReference type="InterPro" id="IPR001309">
    <property type="entry name" value="Pept_C14_p20"/>
</dbReference>
<dbReference type="Gene3D" id="3.40.50.1460">
    <property type="match status" value="1"/>
</dbReference>
<dbReference type="PRINTS" id="PR00376">
    <property type="entry name" value="IL1BCENZYME"/>
</dbReference>
<dbReference type="SUPFAM" id="SSF52129">
    <property type="entry name" value="Caspase-like"/>
    <property type="match status" value="1"/>
</dbReference>
<evidence type="ECO:0000256" key="5">
    <source>
        <dbReference type="SAM" id="MobiDB-lite"/>
    </source>
</evidence>
<dbReference type="PROSITE" id="PS50208">
    <property type="entry name" value="CASPASE_P20"/>
    <property type="match status" value="1"/>
</dbReference>
<dbReference type="GO" id="GO:0004197">
    <property type="term" value="F:cysteine-type endopeptidase activity"/>
    <property type="evidence" value="ECO:0007669"/>
    <property type="project" value="InterPro"/>
</dbReference>
<comment type="similarity">
    <text evidence="1 4">Belongs to the peptidase C14A family.</text>
</comment>
<keyword evidence="2" id="KW-0547">Nucleotide-binding</keyword>
<dbReference type="InterPro" id="IPR032675">
    <property type="entry name" value="LRR_dom_sf"/>
</dbReference>
<evidence type="ECO:0000256" key="3">
    <source>
        <dbReference type="ARBA" id="ARBA00022840"/>
    </source>
</evidence>
<gene>
    <name evidence="9" type="ORF">CAPTEDRAFT_189875</name>
</gene>
<evidence type="ECO:0008006" key="12">
    <source>
        <dbReference type="Google" id="ProtNLM"/>
    </source>
</evidence>
<evidence type="ECO:0000259" key="6">
    <source>
        <dbReference type="PROSITE" id="PS50207"/>
    </source>
</evidence>
<reference evidence="11" key="1">
    <citation type="submission" date="2012-12" db="EMBL/GenBank/DDBJ databases">
        <authorList>
            <person name="Hellsten U."/>
            <person name="Grimwood J."/>
            <person name="Chapman J.A."/>
            <person name="Shapiro H."/>
            <person name="Aerts A."/>
            <person name="Otillar R.P."/>
            <person name="Terry A.Y."/>
            <person name="Boore J.L."/>
            <person name="Simakov O."/>
            <person name="Marletaz F."/>
            <person name="Cho S.-J."/>
            <person name="Edsinger-Gonzales E."/>
            <person name="Havlak P."/>
            <person name="Kuo D.-H."/>
            <person name="Larsson T."/>
            <person name="Lv J."/>
            <person name="Arendt D."/>
            <person name="Savage R."/>
            <person name="Osoegawa K."/>
            <person name="de Jong P."/>
            <person name="Lindberg D.R."/>
            <person name="Seaver E.C."/>
            <person name="Weisblat D.A."/>
            <person name="Putnam N.H."/>
            <person name="Grigoriev I.V."/>
            <person name="Rokhsar D.S."/>
        </authorList>
    </citation>
    <scope>NUCLEOTIDE SEQUENCE</scope>
    <source>
        <strain evidence="11">I ESC-2004</strain>
    </source>
</reference>
<dbReference type="Proteomes" id="UP000014760">
    <property type="component" value="Unassembled WGS sequence"/>
</dbReference>
<dbReference type="InterPro" id="IPR015917">
    <property type="entry name" value="Pept_C14A"/>
</dbReference>
<dbReference type="Pfam" id="PF05729">
    <property type="entry name" value="NACHT"/>
    <property type="match status" value="1"/>
</dbReference>
<dbReference type="PROSITE" id="PS01122">
    <property type="entry name" value="CASPASE_CYS"/>
    <property type="match status" value="1"/>
</dbReference>
<evidence type="ECO:0000256" key="1">
    <source>
        <dbReference type="ARBA" id="ARBA00010134"/>
    </source>
</evidence>
<dbReference type="InterPro" id="IPR002138">
    <property type="entry name" value="Pept_C14_p10"/>
</dbReference>
<organism evidence="9">
    <name type="scientific">Capitella teleta</name>
    <name type="common">Polychaete worm</name>
    <dbReference type="NCBI Taxonomy" id="283909"/>
    <lineage>
        <taxon>Eukaryota</taxon>
        <taxon>Metazoa</taxon>
        <taxon>Spiralia</taxon>
        <taxon>Lophotrochozoa</taxon>
        <taxon>Annelida</taxon>
        <taxon>Polychaeta</taxon>
        <taxon>Sedentaria</taxon>
        <taxon>Scolecida</taxon>
        <taxon>Capitellidae</taxon>
        <taxon>Capitella</taxon>
    </lineage>
</organism>
<accession>R7TCH8</accession>
<feature type="region of interest" description="Disordered" evidence="5">
    <location>
        <begin position="1"/>
        <end position="55"/>
    </location>
</feature>
<dbReference type="PANTHER" id="PTHR46844:SF1">
    <property type="entry name" value="SLR5058 PROTEIN"/>
    <property type="match status" value="1"/>
</dbReference>
<dbReference type="InterPro" id="IPR033139">
    <property type="entry name" value="Caspase_cys_AS"/>
</dbReference>
<evidence type="ECO:0000256" key="4">
    <source>
        <dbReference type="RuleBase" id="RU003971"/>
    </source>
</evidence>
<sequence length="1196" mass="136499">MDEYHQDVPRRNQVAPAGGLGPSDITDAQVAEDILTSDDEESISPISSRRDVDPDDIHSAGHSCGNIYDMNSCVYRGQALIINNYEFKKDSLKKREGWKSDSDNHRDLFQFLEFGIWNLSNSSSEMKEAVTKFARDDKLLNASSLVVIIMTHGDAIGFFGVDGRRIHPRTDVLLNFHRDHAPNLIEKPKLFIFQACRGSREDLAVTPQYHADESEALVAGATGGQPVPHKTVPLPNMLIVNATVPGYVAWRNVEEGSWLINDFCRIVRLKAREDHVMDIITEVSRVLNDREAEGIQQIHPENFLTLKWFLFDPLTPKCDNCSEDQDTCKRLQHELRTHYDDRLRYIYTLPWLQTERFSLTGTYVERRLRVTSGDRKGDEVKIDQIFAPQESSQQKKPTRILIEGDPAQGKSTICQSLTYAWSQPGGDTQNIKSFDLVILLHAGDFRGQSSVADIIRTHLLPSDCGITTSHLKEILEAKNVLLIVDAFDEACLDNQLLDQLIVGKIVKHKTLLLTSRRNFLRNKLMYFHSTFAVEGYNMDEQLKHVRRYAEEKKIDSAQFEPMLKEENVHDLCDNPLNLTLLCMLHEEDTHSLNNRTEVYSSIQDIIKRKASVRMDLTPTEIEDSFLRPLYKLAYEAHQKNESVLRENDFKNVSCDVEKVCQVGFLTKELTISRLREETRYGLSHKTFMEFFTAKHIALMDPDERLTWLQDLRYKNYSVAINELAIDDSFNVQENEPVLGFLFGLLEENPKELTQIISLIINETNFSKGDPIPSSLFILSRCGASHMLIRLIAELNDVHPKVAKAIVQQCPTHITVHYNCSTSCRRGILMLGNLRFQVPIPVNFDMRYSAGEQDVSFAKKLITCKNIDCSTIWIDPRRSNGTGLRNIMTELRVGQSDSFQHVSIECHNMDGNPSEGISFGDDLRGLRLNEFHSSHLFLMEAILDKPLTSLHLITLIHDDTCSSLMHRLLLNRHLQSVSLNPLEQDTGPFLTQLAHLENLQSLDIELRNSTQEKIRSLETLLKRNKLIKLKISGFDTPGLDSILIDSFPSMSSLRELHLGLIFDFTNLCHLDLHKFIVTLHLQLNDSDLIALSVAIRSWRNLQELDINFGHVSLAECSRQELLKAVGGSHRLEILHFTYLRITDTLIPDVCTMIESLKRLRTFSLIVHTQDNENLTEEGFKQLEPFLKRKGLDTSVLI</sequence>
<evidence type="ECO:0000259" key="8">
    <source>
        <dbReference type="PROSITE" id="PS50837"/>
    </source>
</evidence>
<reference evidence="9 11" key="2">
    <citation type="journal article" date="2013" name="Nature">
        <title>Insights into bilaterian evolution from three spiralian genomes.</title>
        <authorList>
            <person name="Simakov O."/>
            <person name="Marletaz F."/>
            <person name="Cho S.J."/>
            <person name="Edsinger-Gonzales E."/>
            <person name="Havlak P."/>
            <person name="Hellsten U."/>
            <person name="Kuo D.H."/>
            <person name="Larsson T."/>
            <person name="Lv J."/>
            <person name="Arendt D."/>
            <person name="Savage R."/>
            <person name="Osoegawa K."/>
            <person name="de Jong P."/>
            <person name="Grimwood J."/>
            <person name="Chapman J.A."/>
            <person name="Shapiro H."/>
            <person name="Aerts A."/>
            <person name="Otillar R.P."/>
            <person name="Terry A.Y."/>
            <person name="Boore J.L."/>
            <person name="Grigoriev I.V."/>
            <person name="Lindberg D.R."/>
            <person name="Seaver E.C."/>
            <person name="Weisblat D.A."/>
            <person name="Putnam N.H."/>
            <person name="Rokhsar D.S."/>
        </authorList>
    </citation>
    <scope>NUCLEOTIDE SEQUENCE</scope>
    <source>
        <strain evidence="9 11">I ESC-2004</strain>
    </source>
</reference>
<feature type="domain" description="NACHT" evidence="8">
    <location>
        <begin position="398"/>
        <end position="516"/>
    </location>
</feature>
<dbReference type="PROSITE" id="PS50207">
    <property type="entry name" value="CASPASE_P10"/>
    <property type="match status" value="1"/>
</dbReference>
<dbReference type="InterPro" id="IPR011600">
    <property type="entry name" value="Pept_C14_caspase"/>
</dbReference>
<dbReference type="PROSITE" id="PS50837">
    <property type="entry name" value="NACHT"/>
    <property type="match status" value="1"/>
</dbReference>
<evidence type="ECO:0000256" key="2">
    <source>
        <dbReference type="ARBA" id="ARBA00022741"/>
    </source>
</evidence>
<feature type="domain" description="Caspase family p10" evidence="6">
    <location>
        <begin position="236"/>
        <end position="313"/>
    </location>
</feature>
<dbReference type="InterPro" id="IPR027417">
    <property type="entry name" value="P-loop_NTPase"/>
</dbReference>
<evidence type="ECO:0000313" key="9">
    <source>
        <dbReference type="EMBL" id="ELT89197.1"/>
    </source>
</evidence>
<dbReference type="Pfam" id="PF00656">
    <property type="entry name" value="Peptidase_C14"/>
    <property type="match status" value="1"/>
</dbReference>
<dbReference type="EMBL" id="AMQN01014981">
    <property type="status" value="NOT_ANNOTATED_CDS"/>
    <property type="molecule type" value="Genomic_DNA"/>
</dbReference>
<dbReference type="STRING" id="283909.R7TCH8"/>
<protein>
    <recommendedName>
        <fullName evidence="12">Caspase family p20 domain-containing protein</fullName>
    </recommendedName>
</protein>
<dbReference type="HOGENOM" id="CLU_009460_2_0_1"/>